<protein>
    <recommendedName>
        <fullName evidence="1">RNA-dependent RNA polymerase</fullName>
        <ecNumber evidence="1">2.7.7.48</ecNumber>
    </recommendedName>
</protein>
<evidence type="ECO:0000313" key="3">
    <source>
        <dbReference type="EMBL" id="THU81035.1"/>
    </source>
</evidence>
<dbReference type="GO" id="GO:0003723">
    <property type="term" value="F:RNA binding"/>
    <property type="evidence" value="ECO:0007669"/>
    <property type="project" value="UniProtKB-KW"/>
</dbReference>
<dbReference type="PANTHER" id="PTHR23079:SF14">
    <property type="entry name" value="RNA-DEPENDENT RNA POLYMERASE"/>
    <property type="match status" value="1"/>
</dbReference>
<gene>
    <name evidence="3" type="ORF">K435DRAFT_694377</name>
</gene>
<dbReference type="GO" id="GO:0031380">
    <property type="term" value="C:nuclear RNA-directed RNA polymerase complex"/>
    <property type="evidence" value="ECO:0007669"/>
    <property type="project" value="TreeGrafter"/>
</dbReference>
<keyword evidence="1" id="KW-0808">Transferase</keyword>
<dbReference type="OrthoDB" id="10055769at2759"/>
<evidence type="ECO:0000259" key="2">
    <source>
        <dbReference type="Pfam" id="PF05183"/>
    </source>
</evidence>
<proteinExistence type="inferred from homology"/>
<dbReference type="PANTHER" id="PTHR23079">
    <property type="entry name" value="RNA-DEPENDENT RNA POLYMERASE"/>
    <property type="match status" value="1"/>
</dbReference>
<dbReference type="AlphaFoldDB" id="A0A4V4HBX9"/>
<reference evidence="3 4" key="1">
    <citation type="journal article" date="2019" name="Nat. Ecol. Evol.">
        <title>Megaphylogeny resolves global patterns of mushroom evolution.</title>
        <authorList>
            <person name="Varga T."/>
            <person name="Krizsan K."/>
            <person name="Foldi C."/>
            <person name="Dima B."/>
            <person name="Sanchez-Garcia M."/>
            <person name="Sanchez-Ramirez S."/>
            <person name="Szollosi G.J."/>
            <person name="Szarkandi J.G."/>
            <person name="Papp V."/>
            <person name="Albert L."/>
            <person name="Andreopoulos W."/>
            <person name="Angelini C."/>
            <person name="Antonin V."/>
            <person name="Barry K.W."/>
            <person name="Bougher N.L."/>
            <person name="Buchanan P."/>
            <person name="Buyck B."/>
            <person name="Bense V."/>
            <person name="Catcheside P."/>
            <person name="Chovatia M."/>
            <person name="Cooper J."/>
            <person name="Damon W."/>
            <person name="Desjardin D."/>
            <person name="Finy P."/>
            <person name="Geml J."/>
            <person name="Haridas S."/>
            <person name="Hughes K."/>
            <person name="Justo A."/>
            <person name="Karasinski D."/>
            <person name="Kautmanova I."/>
            <person name="Kiss B."/>
            <person name="Kocsube S."/>
            <person name="Kotiranta H."/>
            <person name="LaButti K.M."/>
            <person name="Lechner B.E."/>
            <person name="Liimatainen K."/>
            <person name="Lipzen A."/>
            <person name="Lukacs Z."/>
            <person name="Mihaltcheva S."/>
            <person name="Morgado L.N."/>
            <person name="Niskanen T."/>
            <person name="Noordeloos M.E."/>
            <person name="Ohm R.A."/>
            <person name="Ortiz-Santana B."/>
            <person name="Ovrebo C."/>
            <person name="Racz N."/>
            <person name="Riley R."/>
            <person name="Savchenko A."/>
            <person name="Shiryaev A."/>
            <person name="Soop K."/>
            <person name="Spirin V."/>
            <person name="Szebenyi C."/>
            <person name="Tomsovsky M."/>
            <person name="Tulloss R.E."/>
            <person name="Uehling J."/>
            <person name="Grigoriev I.V."/>
            <person name="Vagvolgyi C."/>
            <person name="Papp T."/>
            <person name="Martin F.M."/>
            <person name="Miettinen O."/>
            <person name="Hibbett D.S."/>
            <person name="Nagy L.G."/>
        </authorList>
    </citation>
    <scope>NUCLEOTIDE SEQUENCE [LARGE SCALE GENOMIC DNA]</scope>
    <source>
        <strain evidence="3 4">CBS 962.96</strain>
    </source>
</reference>
<keyword evidence="1" id="KW-0548">Nucleotidyltransferase</keyword>
<dbReference type="Pfam" id="PF05183">
    <property type="entry name" value="RdRP"/>
    <property type="match status" value="1"/>
</dbReference>
<organism evidence="3 4">
    <name type="scientific">Dendrothele bispora (strain CBS 962.96)</name>
    <dbReference type="NCBI Taxonomy" id="1314807"/>
    <lineage>
        <taxon>Eukaryota</taxon>
        <taxon>Fungi</taxon>
        <taxon>Dikarya</taxon>
        <taxon>Basidiomycota</taxon>
        <taxon>Agaricomycotina</taxon>
        <taxon>Agaricomycetes</taxon>
        <taxon>Agaricomycetidae</taxon>
        <taxon>Agaricales</taxon>
        <taxon>Agaricales incertae sedis</taxon>
        <taxon>Dendrothele</taxon>
    </lineage>
</organism>
<feature type="domain" description="RDRP core" evidence="2">
    <location>
        <begin position="162"/>
        <end position="810"/>
    </location>
</feature>
<comment type="similarity">
    <text evidence="1">Belongs to the RdRP family.</text>
</comment>
<dbReference type="InterPro" id="IPR007855">
    <property type="entry name" value="RDRP"/>
</dbReference>
<evidence type="ECO:0000256" key="1">
    <source>
        <dbReference type="RuleBase" id="RU363098"/>
    </source>
</evidence>
<keyword evidence="1" id="KW-0694">RNA-binding</keyword>
<keyword evidence="4" id="KW-1185">Reference proteome</keyword>
<dbReference type="Proteomes" id="UP000297245">
    <property type="component" value="Unassembled WGS sequence"/>
</dbReference>
<dbReference type="GO" id="GO:0003968">
    <property type="term" value="F:RNA-directed RNA polymerase activity"/>
    <property type="evidence" value="ECO:0007669"/>
    <property type="project" value="UniProtKB-KW"/>
</dbReference>
<dbReference type="EMBL" id="ML179847">
    <property type="protein sequence ID" value="THU81035.1"/>
    <property type="molecule type" value="Genomic_DNA"/>
</dbReference>
<dbReference type="GO" id="GO:0030422">
    <property type="term" value="P:siRNA processing"/>
    <property type="evidence" value="ECO:0007669"/>
    <property type="project" value="TreeGrafter"/>
</dbReference>
<sequence>MSSGDANSSSTSVPFRQRTFLDNLWGKGVHLPTFIIAHDKVVQRLFDDPEKPVAWGTQYELARGVTANEWTWSDVKAKIENFAGKKDEEVLHKVRGIMFDTTQRRGLWNDSIGKELDREQKALEENIGRGLGLMGTWEGEEDWFGGQVQQIAVLLKLKGGLTLRLEPLEMRRSTRFARQLGSRRILQIRINQDLLHEDREQVVEFLLNKFVLNGRVFVVTPPKDDGLYAVEVDEDYERVGKYRRFEDRYRMGMGQFLEWHNPIEMNDDQPIAKYFARAALGLSNTTPVLEFRESDIEFFEDIIKVQGEPESYQILTDGCGFINDAALQGITRVMRYSSLPTAVQARVAGSKGLFTRHPTDQSPQPRIWIRDSQRKIKYAHLCRAHRIFDLVSVSHPSPVSSSIHLSQQTVLNMSYNGVPVDVFKKLMEQGLKEAIEPLVQWEGKLATVQLWDAINRAGKVTGSRLARLAPMMSRAMGFSGREWKRSEDIGAGSSRDGEELSLLDASVAEYYSGRNEYSGAPISLHESALELVQAGFNPRDNKILWDKIQWIVKQTISNYIEKSRFPLPEGTGIEAFVIPDPLGVLREGEIYYRSSNPMTDPETQALFNVVKGPVLVNAVDIPDLERWSDVVIVPTKPVLRVPRYKQVSFMSILSGGDTVFVTWYKPLVKSFRGTSLILPPPNLEENFERQVERVPNFINHIAGLPIQKAQLVFQRATLLGLAHVDVGMYSMFHDVAVCAMDTVPNPLGALHTCKFNTILDSGKTGRQLREKVYIADKRQAEKDKPSFVDWKPSKHRLQKHPQKNFILDLLAEAGEKMEINHLNQFREIKQNWQRIWKDPDLLQPLQDMERMVTDYEAPAMSVKSRAEIVLMRNMIKAELDLVKQHVDRAHISFQEGVGKSMSSNTVGSRGGSKKSAKRPNVMREAIMMYAQPIVGLDLSIVGRSGNLERIKASYAYLKGEYFGFCVAFRELCAIKAVSGRQGVGGGGVVSTRLLDEVRSIPSSCRRLYQ</sequence>
<dbReference type="EC" id="2.7.7.48" evidence="1"/>
<dbReference type="InterPro" id="IPR057596">
    <property type="entry name" value="RDRP_core"/>
</dbReference>
<name>A0A4V4HBX9_DENBC</name>
<accession>A0A4V4HBX9</accession>
<evidence type="ECO:0000313" key="4">
    <source>
        <dbReference type="Proteomes" id="UP000297245"/>
    </source>
</evidence>
<keyword evidence="1" id="KW-0696">RNA-directed RNA polymerase</keyword>
<comment type="catalytic activity">
    <reaction evidence="1">
        <text>RNA(n) + a ribonucleoside 5'-triphosphate = RNA(n+1) + diphosphate</text>
        <dbReference type="Rhea" id="RHEA:21248"/>
        <dbReference type="Rhea" id="RHEA-COMP:14527"/>
        <dbReference type="Rhea" id="RHEA-COMP:17342"/>
        <dbReference type="ChEBI" id="CHEBI:33019"/>
        <dbReference type="ChEBI" id="CHEBI:61557"/>
        <dbReference type="ChEBI" id="CHEBI:140395"/>
        <dbReference type="EC" id="2.7.7.48"/>
    </reaction>
</comment>